<gene>
    <name evidence="8" type="ORF">DU000_02760</name>
</gene>
<accession>A0A368L7Q6</accession>
<sequence length="891" mass="97743">MSAADSSRSNWLAFRPSEKRGEAAHSGTVSLPLVLLAWCMGIAYIQTQTSLWPLRSAVILAVLLANGLCALGLAKSYAKPPPKLYQWGAGLAQALLAFALGLIWACWWADTRLQARLPAVLENEPLTLVGVIDSLPHPLDRGQRVTLRVEALSPITALNGDKAYPISPPLGVETEHDQFSWPDFRLPARVSLSWADGLADQVRPAQRWQFQVKLHAPYGNQNPGGFDYERWLLEENVGAIGQVIRPRDPAEAATIALKRQELVWNPLDRLQRVRGILRHKILQAFVTRDGLAPYRGVITALVMGDQRAIDPADWRLFNQTGVGHLIAISGLHITMLATFAAWLTGGVWRQRLRQGNRQAGSAPQAGLVVGVLVAAAYCSLAGWGIPAQRTFLMLLVVAWGTWRYAGSQPLFSLCLAAALVLAWDPMACLAPGFWLSYVAVAILLWLGQRRRLALVTPAPPNGVPDKYQAWRRFGGSLQEASRLQLAISVGLVPLTVLFFQQVSWIGPIANAIAIPVISFGVTPLSLLGAIWVCLPGIGSDLGLQAAHGLLAALIAGLEVLSALPYASTSLPLPAWPVLLLAGLGCVWLCLPLRWPWRLLGIGWCLPLLLAPADWPSWGEWRITALDVGQGNAVLIQTQQHTLLYDTGPAYGNHQDASTRVILPYLRHQGLLPLSALVVSHRDQDHAGGLISLWQATPPEQFYTSMSAAELPAFITQSGRYQPCRAGMQWTWDGVHFAFLHPQEPADWSSSNEKSCVLAIWTARGRQEQGLLLTGDISQRVEQALLTRAATDPFMAARLKQPVLLVPHHGSATSSSAAWLAHVQPRYAILQAGQHNAYGHPHAQVLERYRAQGVQLLETRQGGAWRLDFNTADVLQPSAWRQENCRYWHHHC</sequence>
<dbReference type="EMBL" id="QPGB01000001">
    <property type="protein sequence ID" value="RCS59647.1"/>
    <property type="molecule type" value="Genomic_DNA"/>
</dbReference>
<dbReference type="NCBIfam" id="TIGR00360">
    <property type="entry name" value="ComEC_N-term"/>
    <property type="match status" value="1"/>
</dbReference>
<comment type="subcellular location">
    <subcellularLocation>
        <location evidence="1">Cell membrane</location>
        <topology evidence="1">Multi-pass membrane protein</topology>
    </subcellularLocation>
</comment>
<protein>
    <submittedName>
        <fullName evidence="8">DNA internalization-related competence protein ComEC/Rec2</fullName>
    </submittedName>
</protein>
<evidence type="ECO:0000256" key="6">
    <source>
        <dbReference type="SAM" id="Phobius"/>
    </source>
</evidence>
<feature type="transmembrane region" description="Helical" evidence="6">
    <location>
        <begin position="23"/>
        <end position="45"/>
    </location>
</feature>
<feature type="transmembrane region" description="Helical" evidence="6">
    <location>
        <begin position="325"/>
        <end position="345"/>
    </location>
</feature>
<evidence type="ECO:0000313" key="8">
    <source>
        <dbReference type="EMBL" id="RCS59647.1"/>
    </source>
</evidence>
<dbReference type="SUPFAM" id="SSF56281">
    <property type="entry name" value="Metallo-hydrolase/oxidoreductase"/>
    <property type="match status" value="1"/>
</dbReference>
<feature type="transmembrane region" description="Helical" evidence="6">
    <location>
        <begin position="429"/>
        <end position="447"/>
    </location>
</feature>
<dbReference type="InterPro" id="IPR036866">
    <property type="entry name" value="RibonucZ/Hydroxyglut_hydro"/>
</dbReference>
<feature type="transmembrane region" description="Helical" evidence="6">
    <location>
        <begin position="512"/>
        <end position="534"/>
    </location>
</feature>
<name>A0A368L7Q6_9BURK</name>
<feature type="transmembrane region" description="Helical" evidence="6">
    <location>
        <begin position="404"/>
        <end position="423"/>
    </location>
</feature>
<evidence type="ECO:0000259" key="7">
    <source>
        <dbReference type="SMART" id="SM00849"/>
    </source>
</evidence>
<dbReference type="InterPro" id="IPR004477">
    <property type="entry name" value="ComEC_N"/>
</dbReference>
<proteinExistence type="predicted"/>
<feature type="transmembrane region" description="Helical" evidence="6">
    <location>
        <begin position="84"/>
        <end position="107"/>
    </location>
</feature>
<dbReference type="PANTHER" id="PTHR30619">
    <property type="entry name" value="DNA INTERNALIZATION/COMPETENCE PROTEIN COMEC/REC2"/>
    <property type="match status" value="1"/>
</dbReference>
<keyword evidence="4 6" id="KW-1133">Transmembrane helix</keyword>
<evidence type="ECO:0000256" key="1">
    <source>
        <dbReference type="ARBA" id="ARBA00004651"/>
    </source>
</evidence>
<evidence type="ECO:0000313" key="9">
    <source>
        <dbReference type="Proteomes" id="UP000252357"/>
    </source>
</evidence>
<feature type="transmembrane region" description="Helical" evidence="6">
    <location>
        <begin position="57"/>
        <end position="78"/>
    </location>
</feature>
<dbReference type="Gene3D" id="3.60.15.10">
    <property type="entry name" value="Ribonuclease Z/Hydroxyacylglutathione hydrolase-like"/>
    <property type="match status" value="1"/>
</dbReference>
<dbReference type="InterPro" id="IPR025405">
    <property type="entry name" value="DUF4131"/>
</dbReference>
<reference evidence="8 9" key="1">
    <citation type="journal article" date="2018" name="Int. J. Syst. Evol. Microbiol.">
        <title>Parvibium lacunae gen. nov., sp. nov., a new member of the family Alcaligenaceae isolated from a freshwater pond.</title>
        <authorList>
            <person name="Chen W.M."/>
            <person name="Xie P.B."/>
            <person name="Hsu M.Y."/>
            <person name="Sheu S.Y."/>
        </authorList>
    </citation>
    <scope>NUCLEOTIDE SEQUENCE [LARGE SCALE GENOMIC DNA]</scope>
    <source>
        <strain evidence="8 9">KMB9</strain>
    </source>
</reference>
<dbReference type="RefSeq" id="WP_114401796.1">
    <property type="nucleotide sequence ID" value="NZ_QPGB01000001.1"/>
</dbReference>
<dbReference type="GO" id="GO:0030420">
    <property type="term" value="P:establishment of competence for transformation"/>
    <property type="evidence" value="ECO:0007669"/>
    <property type="project" value="InterPro"/>
</dbReference>
<dbReference type="OrthoDB" id="9761531at2"/>
<evidence type="ECO:0000256" key="3">
    <source>
        <dbReference type="ARBA" id="ARBA00022692"/>
    </source>
</evidence>
<dbReference type="AlphaFoldDB" id="A0A368L7Q6"/>
<dbReference type="Pfam" id="PF03772">
    <property type="entry name" value="Competence"/>
    <property type="match status" value="1"/>
</dbReference>
<keyword evidence="9" id="KW-1185">Reference proteome</keyword>
<feature type="transmembrane region" description="Helical" evidence="6">
    <location>
        <begin position="365"/>
        <end position="383"/>
    </location>
</feature>
<dbReference type="InterPro" id="IPR001279">
    <property type="entry name" value="Metallo-B-lactamas"/>
</dbReference>
<evidence type="ECO:0000256" key="4">
    <source>
        <dbReference type="ARBA" id="ARBA00022989"/>
    </source>
</evidence>
<dbReference type="SMART" id="SM00849">
    <property type="entry name" value="Lactamase_B"/>
    <property type="match status" value="1"/>
</dbReference>
<evidence type="ECO:0000256" key="5">
    <source>
        <dbReference type="ARBA" id="ARBA00023136"/>
    </source>
</evidence>
<dbReference type="InterPro" id="IPR052159">
    <property type="entry name" value="Competence_DNA_uptake"/>
</dbReference>
<dbReference type="PANTHER" id="PTHR30619:SF1">
    <property type="entry name" value="RECOMBINATION PROTEIN 2"/>
    <property type="match status" value="1"/>
</dbReference>
<evidence type="ECO:0000256" key="2">
    <source>
        <dbReference type="ARBA" id="ARBA00022475"/>
    </source>
</evidence>
<dbReference type="GO" id="GO:0005886">
    <property type="term" value="C:plasma membrane"/>
    <property type="evidence" value="ECO:0007669"/>
    <property type="project" value="UniProtKB-SubCell"/>
</dbReference>
<feature type="domain" description="Metallo-beta-lactamase" evidence="7">
    <location>
        <begin position="629"/>
        <end position="808"/>
    </location>
</feature>
<dbReference type="CDD" id="cd07731">
    <property type="entry name" value="ComA-like_MBL-fold"/>
    <property type="match status" value="1"/>
</dbReference>
<keyword evidence="2" id="KW-1003">Cell membrane</keyword>
<keyword evidence="5 6" id="KW-0472">Membrane</keyword>
<comment type="caution">
    <text evidence="8">The sequence shown here is derived from an EMBL/GenBank/DDBJ whole genome shotgun (WGS) entry which is preliminary data.</text>
</comment>
<feature type="transmembrane region" description="Helical" evidence="6">
    <location>
        <begin position="546"/>
        <end position="566"/>
    </location>
</feature>
<dbReference type="InterPro" id="IPR035681">
    <property type="entry name" value="ComA-like_MBL"/>
</dbReference>
<dbReference type="Pfam" id="PF00753">
    <property type="entry name" value="Lactamase_B"/>
    <property type="match status" value="1"/>
</dbReference>
<keyword evidence="3 6" id="KW-0812">Transmembrane</keyword>
<dbReference type="InterPro" id="IPR004797">
    <property type="entry name" value="Competence_ComEC/Rec2"/>
</dbReference>
<feature type="transmembrane region" description="Helical" evidence="6">
    <location>
        <begin position="572"/>
        <end position="590"/>
    </location>
</feature>
<dbReference type="Pfam" id="PF13567">
    <property type="entry name" value="DUF4131"/>
    <property type="match status" value="1"/>
</dbReference>
<dbReference type="NCBIfam" id="TIGR00361">
    <property type="entry name" value="ComEC_Rec2"/>
    <property type="match status" value="1"/>
</dbReference>
<dbReference type="Proteomes" id="UP000252357">
    <property type="component" value="Unassembled WGS sequence"/>
</dbReference>
<organism evidence="8 9">
    <name type="scientific">Parvibium lacunae</name>
    <dbReference type="NCBI Taxonomy" id="1888893"/>
    <lineage>
        <taxon>Bacteria</taxon>
        <taxon>Pseudomonadati</taxon>
        <taxon>Pseudomonadota</taxon>
        <taxon>Betaproteobacteria</taxon>
        <taxon>Burkholderiales</taxon>
        <taxon>Alcaligenaceae</taxon>
        <taxon>Parvibium</taxon>
    </lineage>
</organism>